<name>A0A4Q9JSE2_9BACT</name>
<gene>
    <name evidence="2" type="ORF">DU473_08200</name>
</gene>
<keyword evidence="1" id="KW-0812">Transmembrane</keyword>
<evidence type="ECO:0000313" key="3">
    <source>
        <dbReference type="Proteomes" id="UP000292583"/>
    </source>
</evidence>
<dbReference type="AlphaFoldDB" id="A0A4Q9JSE2"/>
<keyword evidence="1" id="KW-1133">Transmembrane helix</keyword>
<evidence type="ECO:0000256" key="1">
    <source>
        <dbReference type="SAM" id="Phobius"/>
    </source>
</evidence>
<dbReference type="RefSeq" id="WP_131186977.1">
    <property type="nucleotide sequence ID" value="NZ_QPGR01000039.1"/>
</dbReference>
<dbReference type="EMBL" id="QPGR01000039">
    <property type="protein sequence ID" value="TBR78229.1"/>
    <property type="molecule type" value="Genomic_DNA"/>
</dbReference>
<dbReference type="OrthoDB" id="5364955at2"/>
<reference evidence="2 3" key="1">
    <citation type="submission" date="2018-07" db="EMBL/GenBank/DDBJ databases">
        <title>Campylobacter zealandensis sp. nov., isolated from birds and water in New Zealand.</title>
        <authorList>
            <person name="Wilkinson D.A."/>
            <person name="Biggs P.J."/>
            <person name="French N.P."/>
            <person name="Midwinter A.C."/>
        </authorList>
    </citation>
    <scope>NUCLEOTIDE SEQUENCE [LARGE SCALE GENOMIC DNA]</scope>
    <source>
        <strain evidence="2 3">B423b</strain>
    </source>
</reference>
<feature type="non-terminal residue" evidence="2">
    <location>
        <position position="107"/>
    </location>
</feature>
<keyword evidence="3" id="KW-1185">Reference proteome</keyword>
<proteinExistence type="predicted"/>
<protein>
    <recommendedName>
        <fullName evidence="4">Methyl-accepting chemotaxis protein</fullName>
    </recommendedName>
</protein>
<sequence>MKISSVKFKISLIANIVAIVCLIVLGIVTFYFSKEALGKAELKSQSNVLKVAQESIINFQKNNSKTLENFAKRILSFSYDQLNNQQSLMENIGDDLKLLREAGGFLA</sequence>
<accession>A0A4Q9JSE2</accession>
<evidence type="ECO:0000313" key="2">
    <source>
        <dbReference type="EMBL" id="TBR78229.1"/>
    </source>
</evidence>
<dbReference type="Proteomes" id="UP000292583">
    <property type="component" value="Unassembled WGS sequence"/>
</dbReference>
<keyword evidence="1" id="KW-0472">Membrane</keyword>
<evidence type="ECO:0008006" key="4">
    <source>
        <dbReference type="Google" id="ProtNLM"/>
    </source>
</evidence>
<comment type="caution">
    <text evidence="2">The sequence shown here is derived from an EMBL/GenBank/DDBJ whole genome shotgun (WGS) entry which is preliminary data.</text>
</comment>
<organism evidence="2 3">
    <name type="scientific">Campylobacter novaezeelandiae</name>
    <dbReference type="NCBI Taxonomy" id="2267891"/>
    <lineage>
        <taxon>Bacteria</taxon>
        <taxon>Pseudomonadati</taxon>
        <taxon>Campylobacterota</taxon>
        <taxon>Epsilonproteobacteria</taxon>
        <taxon>Campylobacterales</taxon>
        <taxon>Campylobacteraceae</taxon>
        <taxon>Campylobacter</taxon>
    </lineage>
</organism>
<feature type="transmembrane region" description="Helical" evidence="1">
    <location>
        <begin position="12"/>
        <end position="32"/>
    </location>
</feature>